<proteinExistence type="predicted"/>
<dbReference type="InterPro" id="IPR036259">
    <property type="entry name" value="MFS_trans_sf"/>
</dbReference>
<protein>
    <recommendedName>
        <fullName evidence="9">Major facilitator superfamily (MFS) profile domain-containing protein</fullName>
    </recommendedName>
</protein>
<feature type="transmembrane region" description="Helical" evidence="6">
    <location>
        <begin position="63"/>
        <end position="85"/>
    </location>
</feature>
<dbReference type="GO" id="GO:0022857">
    <property type="term" value="F:transmembrane transporter activity"/>
    <property type="evidence" value="ECO:0007669"/>
    <property type="project" value="TreeGrafter"/>
</dbReference>
<keyword evidence="2" id="KW-0813">Transport</keyword>
<dbReference type="SUPFAM" id="SSF103473">
    <property type="entry name" value="MFS general substrate transporter"/>
    <property type="match status" value="1"/>
</dbReference>
<dbReference type="GO" id="GO:0016020">
    <property type="term" value="C:membrane"/>
    <property type="evidence" value="ECO:0007669"/>
    <property type="project" value="UniProtKB-SubCell"/>
</dbReference>
<dbReference type="AlphaFoldDB" id="W9IN37"/>
<reference evidence="7 8" key="1">
    <citation type="submission" date="2011-06" db="EMBL/GenBank/DDBJ databases">
        <title>The Genome Sequence of Fusarium oxysporum FOSC 3-a.</title>
        <authorList>
            <consortium name="The Broad Institute Genome Sequencing Platform"/>
            <person name="Ma L.-J."/>
            <person name="Gale L.R."/>
            <person name="Schwartz D.C."/>
            <person name="Zhou S."/>
            <person name="Corby-Kistler H."/>
            <person name="Young S.K."/>
            <person name="Zeng Q."/>
            <person name="Gargeya S."/>
            <person name="Fitzgerald M."/>
            <person name="Haas B."/>
            <person name="Abouelleil A."/>
            <person name="Alvarado L."/>
            <person name="Arachchi H.M."/>
            <person name="Berlin A."/>
            <person name="Brown A."/>
            <person name="Chapman S.B."/>
            <person name="Chen Z."/>
            <person name="Dunbar C."/>
            <person name="Freedman E."/>
            <person name="Gearin G."/>
            <person name="Gellesch M."/>
            <person name="Goldberg J."/>
            <person name="Griggs A."/>
            <person name="Gujja S."/>
            <person name="Heiman D."/>
            <person name="Howarth C."/>
            <person name="Larson L."/>
            <person name="Lui A."/>
            <person name="MacDonald P.J.P."/>
            <person name="Mehta T."/>
            <person name="Montmayeur A."/>
            <person name="Murphy C."/>
            <person name="Neiman D."/>
            <person name="Pearson M."/>
            <person name="Priest M."/>
            <person name="Roberts A."/>
            <person name="Saif S."/>
            <person name="Shea T."/>
            <person name="Shenoy N."/>
            <person name="Sisk P."/>
            <person name="Stolte C."/>
            <person name="Sykes S."/>
            <person name="Wortman J."/>
            <person name="Nusbaum C."/>
            <person name="Birren B."/>
        </authorList>
    </citation>
    <scope>NUCLEOTIDE SEQUENCE [LARGE SCALE GENOMIC DNA]</scope>
    <source>
        <strain evidence="8">FOSC 3-a</strain>
    </source>
</reference>
<dbReference type="PANTHER" id="PTHR43791">
    <property type="entry name" value="PERMEASE-RELATED"/>
    <property type="match status" value="1"/>
</dbReference>
<comment type="subcellular location">
    <subcellularLocation>
        <location evidence="1">Membrane</location>
        <topology evidence="1">Multi-pass membrane protein</topology>
    </subcellularLocation>
</comment>
<organism evidence="7 8">
    <name type="scientific">Fusarium oxysporum NRRL 32931</name>
    <dbReference type="NCBI Taxonomy" id="660029"/>
    <lineage>
        <taxon>Eukaryota</taxon>
        <taxon>Fungi</taxon>
        <taxon>Dikarya</taxon>
        <taxon>Ascomycota</taxon>
        <taxon>Pezizomycotina</taxon>
        <taxon>Sordariomycetes</taxon>
        <taxon>Hypocreomycetidae</taxon>
        <taxon>Hypocreales</taxon>
        <taxon>Nectriaceae</taxon>
        <taxon>Fusarium</taxon>
        <taxon>Fusarium oxysporum species complex</taxon>
    </lineage>
</organism>
<evidence type="ECO:0000256" key="5">
    <source>
        <dbReference type="ARBA" id="ARBA00023136"/>
    </source>
</evidence>
<evidence type="ECO:0000256" key="1">
    <source>
        <dbReference type="ARBA" id="ARBA00004141"/>
    </source>
</evidence>
<dbReference type="Proteomes" id="UP000030753">
    <property type="component" value="Unassembled WGS sequence"/>
</dbReference>
<dbReference type="OrthoDB" id="2985014at2759"/>
<evidence type="ECO:0000256" key="2">
    <source>
        <dbReference type="ARBA" id="ARBA00022448"/>
    </source>
</evidence>
<evidence type="ECO:0000256" key="4">
    <source>
        <dbReference type="ARBA" id="ARBA00022989"/>
    </source>
</evidence>
<keyword evidence="5 6" id="KW-0472">Membrane</keyword>
<keyword evidence="3 6" id="KW-0812">Transmembrane</keyword>
<name>W9IN37_FUSOX</name>
<accession>W9IN37</accession>
<keyword evidence="4 6" id="KW-1133">Transmembrane helix</keyword>
<feature type="transmembrane region" description="Helical" evidence="6">
    <location>
        <begin position="12"/>
        <end position="31"/>
    </location>
</feature>
<dbReference type="EMBL" id="JH717842">
    <property type="protein sequence ID" value="EWY93901.1"/>
    <property type="molecule type" value="Genomic_DNA"/>
</dbReference>
<evidence type="ECO:0000313" key="8">
    <source>
        <dbReference type="Proteomes" id="UP000030753"/>
    </source>
</evidence>
<sequence>MGTFNHQESNGLSAPPYALCFVTILACAFASDRAKLRGPFVAAAAIVSTVGYCLLGVSEGVAARYAGVFLSVQIFISISTLLPWVSSVHHTESKRAGGWAIFATLGQFGPLVGTNIFPKDQGPYYHKGAWISCGFTSLVVLLSITYSLLLRWENKRLDRVMIEDAGVGVGMEGDGHPRGFRFFNHYSELLPGILNENEVNCESYLKESSLLFWTIIATGSRRLEHATKLHRIAVQHIRGGTFQPLLHITNPIPIIKSSLILCLWPLPVDAMWKDPSHVYAGTAHSLAVQNGLFVNGHERDFARTHTSLSKEIRDIRAHLWFNCCLVFQALCDGLPYLSISESKPYQRKTRLEEIVDASFHYRIKCHDILIDATRAFGDIIDE</sequence>
<feature type="transmembrane region" description="Helical" evidence="6">
    <location>
        <begin position="97"/>
        <end position="117"/>
    </location>
</feature>
<feature type="transmembrane region" description="Helical" evidence="6">
    <location>
        <begin position="129"/>
        <end position="149"/>
    </location>
</feature>
<gene>
    <name evidence="7" type="ORF">FOYG_06861</name>
</gene>
<evidence type="ECO:0000313" key="7">
    <source>
        <dbReference type="EMBL" id="EWY93901.1"/>
    </source>
</evidence>
<evidence type="ECO:0008006" key="9">
    <source>
        <dbReference type="Google" id="ProtNLM"/>
    </source>
</evidence>
<evidence type="ECO:0000256" key="6">
    <source>
        <dbReference type="SAM" id="Phobius"/>
    </source>
</evidence>
<dbReference type="PANTHER" id="PTHR43791:SF36">
    <property type="entry name" value="TRANSPORTER, PUTATIVE (AFU_ORTHOLOGUE AFUA_6G08340)-RELATED"/>
    <property type="match status" value="1"/>
</dbReference>
<evidence type="ECO:0000256" key="3">
    <source>
        <dbReference type="ARBA" id="ARBA00022692"/>
    </source>
</evidence>
<feature type="transmembrane region" description="Helical" evidence="6">
    <location>
        <begin position="38"/>
        <end position="57"/>
    </location>
</feature>
<dbReference type="Gene3D" id="1.20.1250.20">
    <property type="entry name" value="MFS general substrate transporter like domains"/>
    <property type="match status" value="1"/>
</dbReference>
<dbReference type="HOGENOM" id="CLU_039953_0_0_1"/>